<name>A0A5N6SAW2_ASPPS</name>
<protein>
    <submittedName>
        <fullName evidence="1">Uncharacterized protein</fullName>
    </submittedName>
</protein>
<organism evidence="1 2">
    <name type="scientific">Aspergillus pseudotamarii</name>
    <dbReference type="NCBI Taxonomy" id="132259"/>
    <lineage>
        <taxon>Eukaryota</taxon>
        <taxon>Fungi</taxon>
        <taxon>Dikarya</taxon>
        <taxon>Ascomycota</taxon>
        <taxon>Pezizomycotina</taxon>
        <taxon>Eurotiomycetes</taxon>
        <taxon>Eurotiomycetidae</taxon>
        <taxon>Eurotiales</taxon>
        <taxon>Aspergillaceae</taxon>
        <taxon>Aspergillus</taxon>
        <taxon>Aspergillus subgen. Circumdati</taxon>
    </lineage>
</organism>
<dbReference type="Proteomes" id="UP000325672">
    <property type="component" value="Unassembled WGS sequence"/>
</dbReference>
<sequence length="83" mass="9426">MAGNVGDKALQGEWEEISVYIFEIKEYMIMEFEGVSCNILDGEGKQQAGPFNEKNGLVEHPVRPGDRCFVLKARIKFKKSMSR</sequence>
<dbReference type="GeneID" id="43647545"/>
<dbReference type="RefSeq" id="XP_031906883.1">
    <property type="nucleotide sequence ID" value="XM_032063335.1"/>
</dbReference>
<proteinExistence type="predicted"/>
<dbReference type="AlphaFoldDB" id="A0A5N6SAW2"/>
<dbReference type="EMBL" id="ML743694">
    <property type="protein sequence ID" value="KAE8130820.1"/>
    <property type="molecule type" value="Genomic_DNA"/>
</dbReference>
<reference evidence="1 2" key="1">
    <citation type="submission" date="2019-04" db="EMBL/GenBank/DDBJ databases">
        <title>Friends and foes A comparative genomics study of 23 Aspergillus species from section Flavi.</title>
        <authorList>
            <consortium name="DOE Joint Genome Institute"/>
            <person name="Kjaerbolling I."/>
            <person name="Vesth T."/>
            <person name="Frisvad J.C."/>
            <person name="Nybo J.L."/>
            <person name="Theobald S."/>
            <person name="Kildgaard S."/>
            <person name="Isbrandt T."/>
            <person name="Kuo A."/>
            <person name="Sato A."/>
            <person name="Lyhne E.K."/>
            <person name="Kogle M.E."/>
            <person name="Wiebenga A."/>
            <person name="Kun R.S."/>
            <person name="Lubbers R.J."/>
            <person name="Makela M.R."/>
            <person name="Barry K."/>
            <person name="Chovatia M."/>
            <person name="Clum A."/>
            <person name="Daum C."/>
            <person name="Haridas S."/>
            <person name="He G."/>
            <person name="LaButti K."/>
            <person name="Lipzen A."/>
            <person name="Mondo S."/>
            <person name="Riley R."/>
            <person name="Salamov A."/>
            <person name="Simmons B.A."/>
            <person name="Magnuson J.K."/>
            <person name="Henrissat B."/>
            <person name="Mortensen U.H."/>
            <person name="Larsen T.O."/>
            <person name="Devries R.P."/>
            <person name="Grigoriev I.V."/>
            <person name="Machida M."/>
            <person name="Baker S.E."/>
            <person name="Andersen M.R."/>
        </authorList>
    </citation>
    <scope>NUCLEOTIDE SEQUENCE [LARGE SCALE GENOMIC DNA]</scope>
    <source>
        <strain evidence="1 2">CBS 117625</strain>
    </source>
</reference>
<accession>A0A5N6SAW2</accession>
<evidence type="ECO:0000313" key="1">
    <source>
        <dbReference type="EMBL" id="KAE8130820.1"/>
    </source>
</evidence>
<evidence type="ECO:0000313" key="2">
    <source>
        <dbReference type="Proteomes" id="UP000325672"/>
    </source>
</evidence>
<dbReference type="OrthoDB" id="4465702at2759"/>
<gene>
    <name evidence="1" type="ORF">BDV38DRAFT_43062</name>
</gene>
<keyword evidence="2" id="KW-1185">Reference proteome</keyword>